<reference evidence="5" key="1">
    <citation type="submission" date="2016-09" db="EMBL/GenBank/DDBJ databases">
        <title>Comparative genomics of the Campylobacter concisus group.</title>
        <authorList>
            <person name="Miller W.G."/>
            <person name="Yee E."/>
            <person name="Chapman M.H."/>
            <person name="Huynh S."/>
            <person name="Bono J.L."/>
            <person name="On S.L.W."/>
            <person name="StLeger J."/>
            <person name="Foster G."/>
            <person name="Parker C.T."/>
        </authorList>
    </citation>
    <scope>NUCLEOTIDE SEQUENCE [LARGE SCALE GENOMIC DNA]</scope>
    <source>
        <strain evidence="5">RM18021</strain>
    </source>
</reference>
<evidence type="ECO:0000256" key="1">
    <source>
        <dbReference type="ARBA" id="ARBA00022729"/>
    </source>
</evidence>
<dbReference type="GO" id="GO:0016002">
    <property type="term" value="F:sulfite reductase activity"/>
    <property type="evidence" value="ECO:0007669"/>
    <property type="project" value="InterPro"/>
</dbReference>
<dbReference type="PANTHER" id="PTHR35038:SF8">
    <property type="entry name" value="C-TYPE POLYHEME CYTOCHROME OMCC"/>
    <property type="match status" value="1"/>
</dbReference>
<dbReference type="KEGG" id="cpin:CPIN18020_1105"/>
<dbReference type="AlphaFoldDB" id="A0A1S6U8F6"/>
<dbReference type="InterPro" id="IPR051829">
    <property type="entry name" value="Multiheme_Cytochr_ET"/>
</dbReference>
<proteinExistence type="inferred from homology"/>
<dbReference type="GO" id="GO:0070814">
    <property type="term" value="P:hydrogen sulfide biosynthetic process"/>
    <property type="evidence" value="ECO:0007669"/>
    <property type="project" value="InterPro"/>
</dbReference>
<dbReference type="Pfam" id="PF14522">
    <property type="entry name" value="Cytochrome_C7"/>
    <property type="match status" value="1"/>
</dbReference>
<dbReference type="GO" id="GO:0020037">
    <property type="term" value="F:heme binding"/>
    <property type="evidence" value="ECO:0007669"/>
    <property type="project" value="InterPro"/>
</dbReference>
<dbReference type="InterPro" id="IPR036280">
    <property type="entry name" value="Multihaem_cyt_sf"/>
</dbReference>
<dbReference type="CDD" id="cd08168">
    <property type="entry name" value="Cytochrom_C3"/>
    <property type="match status" value="1"/>
</dbReference>
<protein>
    <submittedName>
        <fullName evidence="4">Cytochrome c family protein</fullName>
    </submittedName>
</protein>
<sequence length="658" mass="74491">MKRKSLNILSKACIVAFCSFVGFSTLQANDKDVKNTFQNDGYKPRTLIDVTKEDKYFWDYLKENHPVFKFEKEGRLIGKYKLSNRDEEFVDFGGGKQYAQKAGRPTAITYRLAMESFLDFPNKFVGPQKCGECHPAQYAQWERSRHAKTLRWPEELEEVGGDVKQGMYGTDVTILAKGVRPDDVFAIIGTPRTKYGFLDKWLVRGTYHVVDGTLDDPNSKIVAGGNQFSLNWTKFLTPEVAQKIKDEVVPSFPTKMEEFGGNGSYIWGMNSYGASYKKSFKFQPASAYCEVCHSFKFDFKSKEEFLGALGDAKELRKHTISKGISCEECHGAGAHLYGARGAGMASNCERCHQRFQYHEDDAKLNPRKEFNAYFKSSCPACGTEGSQMYSSMHYDKGLRCSTCHDPHEVTANDWKDSYTLTGLKKNCKDCHEPQAEMFKYGGPHAKDNCTGCHMPNMMSCENFPAIQNPDLAGFDNVRASHIWKILVDKDKKTLNPPAGKARDPKVKGWRLAREDGRFFVDLMWSCGRTSFEDPNLVKPGASGCHSVIQSTLPKELHYKDQASIYEDVMKWQNPVKDGYANIEQILRKIDKSLIENKKISNESKTKVLSYAKQAQDILDRIKKDGSWGVHGPKYAKKLIDEALTYANYAQDIIDGKSK</sequence>
<dbReference type="InterPro" id="IPR032897">
    <property type="entry name" value="Sulfite_reductase"/>
</dbReference>
<dbReference type="Gene3D" id="3.90.10.10">
    <property type="entry name" value="Cytochrome C3"/>
    <property type="match status" value="1"/>
</dbReference>
<dbReference type="RefSeq" id="WP_078423515.1">
    <property type="nucleotide sequence ID" value="NZ_CP017018.1"/>
</dbReference>
<accession>A0A1S6U8F6</accession>
<dbReference type="Gene3D" id="1.10.1130.10">
    <property type="entry name" value="Flavocytochrome C3, Chain A"/>
    <property type="match status" value="2"/>
</dbReference>
<feature type="chain" id="PRO_5039903839" evidence="2">
    <location>
        <begin position="29"/>
        <end position="658"/>
    </location>
</feature>
<dbReference type="PANTHER" id="PTHR35038">
    <property type="entry name" value="DISSIMILATORY SULFITE REDUCTASE SIRA"/>
    <property type="match status" value="1"/>
</dbReference>
<evidence type="ECO:0000256" key="2">
    <source>
        <dbReference type="SAM" id="SignalP"/>
    </source>
</evidence>
<dbReference type="Proteomes" id="UP000190868">
    <property type="component" value="Chromosome"/>
</dbReference>
<evidence type="ECO:0000313" key="5">
    <source>
        <dbReference type="Proteomes" id="UP000190868"/>
    </source>
</evidence>
<dbReference type="Gene3D" id="1.20.140.10">
    <property type="entry name" value="Butyryl-CoA Dehydrogenase, subunit A, domain 3"/>
    <property type="match status" value="1"/>
</dbReference>
<organism evidence="4 5">
    <name type="scientific">Campylobacter pinnipediorum subsp. caledonicus</name>
    <dbReference type="NCBI Taxonomy" id="1874362"/>
    <lineage>
        <taxon>Bacteria</taxon>
        <taxon>Pseudomonadati</taxon>
        <taxon>Campylobacterota</taxon>
        <taxon>Epsilonproteobacteria</taxon>
        <taxon>Campylobacterales</taxon>
        <taxon>Campylobacteraceae</taxon>
        <taxon>Campylobacter</taxon>
    </lineage>
</organism>
<dbReference type="UniPathway" id="UPA00370"/>
<dbReference type="InterPro" id="IPR029467">
    <property type="entry name" value="Cyt_c7-like"/>
</dbReference>
<evidence type="ECO:0000313" key="4">
    <source>
        <dbReference type="EMBL" id="AQW87952.1"/>
    </source>
</evidence>
<dbReference type="GeneID" id="56566745"/>
<dbReference type="EMBL" id="CP017258">
    <property type="protein sequence ID" value="AQW87952.1"/>
    <property type="molecule type" value="Genomic_DNA"/>
</dbReference>
<feature type="domain" description="Cytochrome c7-like" evidence="3">
    <location>
        <begin position="280"/>
        <end position="353"/>
    </location>
</feature>
<dbReference type="SUPFAM" id="SSF48695">
    <property type="entry name" value="Multiheme cytochromes"/>
    <property type="match status" value="1"/>
</dbReference>
<name>A0A1S6U8F6_9BACT</name>
<evidence type="ECO:0000259" key="3">
    <source>
        <dbReference type="Pfam" id="PF14522"/>
    </source>
</evidence>
<feature type="signal peptide" evidence="2">
    <location>
        <begin position="1"/>
        <end position="28"/>
    </location>
</feature>
<gene>
    <name evidence="4" type="ORF">CPIN18021_1154</name>
</gene>
<keyword evidence="1 2" id="KW-0732">Signal</keyword>
<dbReference type="HAMAP" id="MF_02023">
    <property type="entry name" value="Sulfite_red"/>
    <property type="match status" value="1"/>
</dbReference>
<keyword evidence="5" id="KW-1185">Reference proteome</keyword>